<evidence type="ECO:0000313" key="3">
    <source>
        <dbReference type="EMBL" id="MFC3570237.1"/>
    </source>
</evidence>
<dbReference type="SUPFAM" id="SSF53300">
    <property type="entry name" value="vWA-like"/>
    <property type="match status" value="1"/>
</dbReference>
<comment type="caution">
    <text evidence="3">The sequence shown here is derived from an EMBL/GenBank/DDBJ whole genome shotgun (WGS) entry which is preliminary data.</text>
</comment>
<dbReference type="PROSITE" id="PS50234">
    <property type="entry name" value="VWFA"/>
    <property type="match status" value="1"/>
</dbReference>
<dbReference type="InterPro" id="IPR036465">
    <property type="entry name" value="vWFA_dom_sf"/>
</dbReference>
<dbReference type="InterPro" id="IPR050768">
    <property type="entry name" value="UPF0353/GerABKA_families"/>
</dbReference>
<evidence type="ECO:0000256" key="1">
    <source>
        <dbReference type="SAM" id="Phobius"/>
    </source>
</evidence>
<reference evidence="4" key="1">
    <citation type="journal article" date="2019" name="Int. J. Syst. Evol. Microbiol.">
        <title>The Global Catalogue of Microorganisms (GCM) 10K type strain sequencing project: providing services to taxonomists for standard genome sequencing and annotation.</title>
        <authorList>
            <consortium name="The Broad Institute Genomics Platform"/>
            <consortium name="The Broad Institute Genome Sequencing Center for Infectious Disease"/>
            <person name="Wu L."/>
            <person name="Ma J."/>
        </authorList>
    </citation>
    <scope>NUCLEOTIDE SEQUENCE [LARGE SCALE GENOMIC DNA]</scope>
    <source>
        <strain evidence="4">VKM B-3226</strain>
    </source>
</reference>
<evidence type="ECO:0000259" key="2">
    <source>
        <dbReference type="PROSITE" id="PS50234"/>
    </source>
</evidence>
<keyword evidence="1" id="KW-0812">Transmembrane</keyword>
<protein>
    <submittedName>
        <fullName evidence="3">VWA domain-containing protein</fullName>
    </submittedName>
</protein>
<dbReference type="PANTHER" id="PTHR22550">
    <property type="entry name" value="SPORE GERMINATION PROTEIN"/>
    <property type="match status" value="1"/>
</dbReference>
<feature type="transmembrane region" description="Helical" evidence="1">
    <location>
        <begin position="50"/>
        <end position="69"/>
    </location>
</feature>
<dbReference type="EMBL" id="JBHRXE010000035">
    <property type="protein sequence ID" value="MFC3570237.1"/>
    <property type="molecule type" value="Genomic_DNA"/>
</dbReference>
<dbReference type="InterPro" id="IPR002035">
    <property type="entry name" value="VWF_A"/>
</dbReference>
<dbReference type="Pfam" id="PF00092">
    <property type="entry name" value="VWA"/>
    <property type="match status" value="1"/>
</dbReference>
<proteinExistence type="predicted"/>
<keyword evidence="4" id="KW-1185">Reference proteome</keyword>
<keyword evidence="1" id="KW-1133">Transmembrane helix</keyword>
<accession>A0ABV7S383</accession>
<organism evidence="3 4">
    <name type="scientific">Paracoccus simplex</name>
    <dbReference type="NCBI Taxonomy" id="2086346"/>
    <lineage>
        <taxon>Bacteria</taxon>
        <taxon>Pseudomonadati</taxon>
        <taxon>Pseudomonadota</taxon>
        <taxon>Alphaproteobacteria</taxon>
        <taxon>Rhodobacterales</taxon>
        <taxon>Paracoccaceae</taxon>
        <taxon>Paracoccus</taxon>
    </lineage>
</organism>
<dbReference type="Proteomes" id="UP001595596">
    <property type="component" value="Unassembled WGS sequence"/>
</dbReference>
<dbReference type="SMART" id="SM00327">
    <property type="entry name" value="VWA"/>
    <property type="match status" value="1"/>
</dbReference>
<name>A0ABV7S383_9RHOB</name>
<feature type="transmembrane region" description="Helical" evidence="1">
    <location>
        <begin position="288"/>
        <end position="309"/>
    </location>
</feature>
<keyword evidence="1" id="KW-0472">Membrane</keyword>
<evidence type="ECO:0000313" key="4">
    <source>
        <dbReference type="Proteomes" id="UP001595596"/>
    </source>
</evidence>
<sequence length="320" mass="33443">MTLAFPLALLLLPLPLLVRLLPPLGARGGLRVPGHVFASVGDRSAGRSGLVLAVLAWVALVVALAGPGISRQSPMLPASGRDIVLALDLSGSMAKQDFALDGQPISRLDAVKRVASRFVAARKGDRIGLVIFGERAYFAQPITFDVAAVAQAIDEAQIGISGKATAISDGLGLALRRLAQSRAPTRIVVLLSDGIDTSGQVGAVDAARLAARHGIRIHTIALGPDDLETRPKARDAVDARTLREVAEAAGGTSFRVRGMTDLARMAATLDALEPNPSDRPPLRYWQSLWIWPALLALAALLAMAGRGVWTGAGPGGRGRP</sequence>
<gene>
    <name evidence="3" type="ORF">ACFOMP_12310</name>
</gene>
<dbReference type="PANTHER" id="PTHR22550:SF18">
    <property type="entry name" value="VWFA DOMAIN-CONTAINING PROTEIN"/>
    <property type="match status" value="1"/>
</dbReference>
<dbReference type="RefSeq" id="WP_379030961.1">
    <property type="nucleotide sequence ID" value="NZ_JBHRXE010000035.1"/>
</dbReference>
<feature type="domain" description="VWFA" evidence="2">
    <location>
        <begin position="82"/>
        <end position="272"/>
    </location>
</feature>
<dbReference type="Gene3D" id="3.40.50.410">
    <property type="entry name" value="von Willebrand factor, type A domain"/>
    <property type="match status" value="1"/>
</dbReference>